<dbReference type="InterPro" id="IPR046336">
    <property type="entry name" value="Lon_prtase_N_sf"/>
</dbReference>
<evidence type="ECO:0000313" key="3">
    <source>
        <dbReference type="Proteomes" id="UP001165393"/>
    </source>
</evidence>
<sequence length="196" mass="22353">MSAEFALFPLTAHVLPGGMLPLRIFEPRYVRMVKEAASGGRKICMCMLDASAKPDTLMNMFPLATEIEIVDFDALPDGLLGITVRGIRKRRLNRVWAEPDGLKVGFTEAVEDWHPVELPSELYELAEQLRMLYEENESLHKLALEFDEHNATWLCHRWLELLPLNPDDKQLLLEQPDCNAALAFLNQAIKKIGERQ</sequence>
<comment type="caution">
    <text evidence="2">The sequence shown here is derived from an EMBL/GenBank/DDBJ whole genome shotgun (WGS) entry which is preliminary data.</text>
</comment>
<gene>
    <name evidence="2" type="ORF">NAF29_01340</name>
</gene>
<accession>A0AA41W4G6</accession>
<feature type="domain" description="Lon N-terminal" evidence="1">
    <location>
        <begin position="1"/>
        <end position="193"/>
    </location>
</feature>
<dbReference type="SMART" id="SM00464">
    <property type="entry name" value="LON"/>
    <property type="match status" value="1"/>
</dbReference>
<reference evidence="2 3" key="1">
    <citation type="journal article" date="2013" name="Antonie Van Leeuwenhoek">
        <title>Echinimonas agarilytica gen. nov., sp. nov., a new gammaproteobacterium isolated from the sea urchin Strongylocentrotus intermedius.</title>
        <authorList>
            <person name="Nedashkovskaya O.I."/>
            <person name="Stenkova A.M."/>
            <person name="Zhukova N.V."/>
            <person name="Van Trappen S."/>
            <person name="Lee J.S."/>
            <person name="Kim S.B."/>
        </authorList>
    </citation>
    <scope>NUCLEOTIDE SEQUENCE [LARGE SCALE GENOMIC DNA]</scope>
    <source>
        <strain evidence="2 3">KMM 6351</strain>
    </source>
</reference>
<organism evidence="2 3">
    <name type="scientific">Echinimonas agarilytica</name>
    <dbReference type="NCBI Taxonomy" id="1215918"/>
    <lineage>
        <taxon>Bacteria</taxon>
        <taxon>Pseudomonadati</taxon>
        <taxon>Pseudomonadota</taxon>
        <taxon>Gammaproteobacteria</taxon>
        <taxon>Alteromonadales</taxon>
        <taxon>Echinimonadaceae</taxon>
        <taxon>Echinimonas</taxon>
    </lineage>
</organism>
<dbReference type="SUPFAM" id="SSF88697">
    <property type="entry name" value="PUA domain-like"/>
    <property type="match status" value="1"/>
</dbReference>
<proteinExistence type="predicted"/>
<dbReference type="Pfam" id="PF02190">
    <property type="entry name" value="LON_substr_bdg"/>
    <property type="match status" value="1"/>
</dbReference>
<evidence type="ECO:0000313" key="2">
    <source>
        <dbReference type="EMBL" id="MCM2678313.1"/>
    </source>
</evidence>
<dbReference type="InterPro" id="IPR003111">
    <property type="entry name" value="Lon_prtase_N"/>
</dbReference>
<dbReference type="RefSeq" id="WP_251259680.1">
    <property type="nucleotide sequence ID" value="NZ_JAMQGP010000001.1"/>
</dbReference>
<dbReference type="Proteomes" id="UP001165393">
    <property type="component" value="Unassembled WGS sequence"/>
</dbReference>
<evidence type="ECO:0000259" key="1">
    <source>
        <dbReference type="PROSITE" id="PS51787"/>
    </source>
</evidence>
<dbReference type="EMBL" id="JAMQGP010000001">
    <property type="protein sequence ID" value="MCM2678313.1"/>
    <property type="molecule type" value="Genomic_DNA"/>
</dbReference>
<dbReference type="InterPro" id="IPR015947">
    <property type="entry name" value="PUA-like_sf"/>
</dbReference>
<dbReference type="AlphaFoldDB" id="A0AA41W4G6"/>
<dbReference type="Gene3D" id="2.30.130.40">
    <property type="entry name" value="LON domain-like"/>
    <property type="match status" value="1"/>
</dbReference>
<dbReference type="Gene3D" id="1.10.4060.10">
    <property type="entry name" value="BPP1347 like domain"/>
    <property type="match status" value="1"/>
</dbReference>
<dbReference type="PROSITE" id="PS51787">
    <property type="entry name" value="LON_N"/>
    <property type="match status" value="1"/>
</dbReference>
<name>A0AA41W4G6_9GAMM</name>
<protein>
    <submittedName>
        <fullName evidence="2">LON peptidase substrate-binding domain-containing protein</fullName>
    </submittedName>
</protein>
<keyword evidence="3" id="KW-1185">Reference proteome</keyword>